<dbReference type="NCBIfam" id="TIGR00674">
    <property type="entry name" value="dapA"/>
    <property type="match status" value="1"/>
</dbReference>
<accession>A0A411HK99</accession>
<sequence length="302" mass="32232">MKFIGSMCALVTPFQASGALDLEAFGRLVDYQLAGGTHGLIVAGSTGEAHALDDAEYADLIRFAVERVAGRIPVIAGTGTANTRKTIGLTQRAKALGADAALVVTPYYVRPTQDGLLQHYQQVAEHGGLPVILYNVPGRTACDMLPETVAELAKHPNIVAIKEASTDASRMQQLLELQSPNFSVLSGDDPTFVRAMLSGARGVISVAANLAPQHFRRLVDACIAEKHEDARVLNAALLSLYDVLAAEPNPIPVKWCLSLLDICSAHLRLPLTGLSAEHHTHATEVVRNLFPAEVQPRHSSAA</sequence>
<dbReference type="Pfam" id="PF00701">
    <property type="entry name" value="DHDPS"/>
    <property type="match status" value="1"/>
</dbReference>
<reference evidence="16 17" key="1">
    <citation type="submission" date="2019-01" db="EMBL/GenBank/DDBJ databases">
        <title>Pseudolysobacter antarctica gen. nov., sp. nov., isolated from Fildes Peninsula, Antarctica.</title>
        <authorList>
            <person name="Wei Z."/>
            <person name="Peng F."/>
        </authorList>
    </citation>
    <scope>NUCLEOTIDE SEQUENCE [LARGE SCALE GENOMIC DNA]</scope>
    <source>
        <strain evidence="16 17">AQ6-296</strain>
    </source>
</reference>
<dbReference type="InterPro" id="IPR020625">
    <property type="entry name" value="Schiff_base-form_aldolases_AS"/>
</dbReference>
<dbReference type="GO" id="GO:0005829">
    <property type="term" value="C:cytosol"/>
    <property type="evidence" value="ECO:0007669"/>
    <property type="project" value="TreeGrafter"/>
</dbReference>
<dbReference type="InterPro" id="IPR002220">
    <property type="entry name" value="DapA-like"/>
</dbReference>
<evidence type="ECO:0000256" key="2">
    <source>
        <dbReference type="ARBA" id="ARBA00005120"/>
    </source>
</evidence>
<evidence type="ECO:0000256" key="5">
    <source>
        <dbReference type="ARBA" id="ARBA00022490"/>
    </source>
</evidence>
<dbReference type="PIRSF" id="PIRSF001365">
    <property type="entry name" value="DHDPS"/>
    <property type="match status" value="1"/>
</dbReference>
<dbReference type="HAMAP" id="MF_00418">
    <property type="entry name" value="DapA"/>
    <property type="match status" value="1"/>
</dbReference>
<evidence type="ECO:0000256" key="10">
    <source>
        <dbReference type="ARBA" id="ARBA00023270"/>
    </source>
</evidence>
<evidence type="ECO:0000256" key="4">
    <source>
        <dbReference type="ARBA" id="ARBA00012086"/>
    </source>
</evidence>
<keyword evidence="9 12" id="KW-0456">Lyase</keyword>
<feature type="site" description="Part of a proton relay during catalysis" evidence="12">
    <location>
        <position position="45"/>
    </location>
</feature>
<evidence type="ECO:0000256" key="9">
    <source>
        <dbReference type="ARBA" id="ARBA00023239"/>
    </source>
</evidence>
<dbReference type="InterPro" id="IPR005263">
    <property type="entry name" value="DapA"/>
</dbReference>
<dbReference type="Gene3D" id="3.20.20.70">
    <property type="entry name" value="Aldolase class I"/>
    <property type="match status" value="1"/>
</dbReference>
<dbReference type="PRINTS" id="PR00146">
    <property type="entry name" value="DHPICSNTHASE"/>
</dbReference>
<feature type="binding site" evidence="12 15">
    <location>
        <position position="204"/>
    </location>
    <ligand>
        <name>pyruvate</name>
        <dbReference type="ChEBI" id="CHEBI:15361"/>
    </ligand>
</feature>
<dbReference type="SUPFAM" id="SSF51569">
    <property type="entry name" value="Aldolase"/>
    <property type="match status" value="1"/>
</dbReference>
<dbReference type="PANTHER" id="PTHR12128:SF66">
    <property type="entry name" value="4-HYDROXY-2-OXOGLUTARATE ALDOLASE, MITOCHONDRIAL"/>
    <property type="match status" value="1"/>
</dbReference>
<comment type="caution">
    <text evidence="12">Was originally thought to be a dihydrodipicolinate synthase (DHDPS), catalyzing the condensation of (S)-aspartate-beta-semialdehyde [(S)-ASA] and pyruvate to dihydrodipicolinate (DHDP). However, it was shown in E.coli that the product of the enzymatic reaction is not dihydrodipicolinate but in fact (4S)-4-hydroxy-2,3,4,5-tetrahydro-(2S)-dipicolinic acid (HTPA), and that the consecutive dehydration reaction leading to DHDP is not spontaneous but catalyzed by DapB.</text>
</comment>
<evidence type="ECO:0000256" key="13">
    <source>
        <dbReference type="PIRNR" id="PIRNR001365"/>
    </source>
</evidence>
<evidence type="ECO:0000313" key="17">
    <source>
        <dbReference type="Proteomes" id="UP000291562"/>
    </source>
</evidence>
<evidence type="ECO:0000256" key="15">
    <source>
        <dbReference type="PIRSR" id="PIRSR001365-2"/>
    </source>
</evidence>
<keyword evidence="6 12" id="KW-0028">Amino-acid biosynthesis</keyword>
<protein>
    <recommendedName>
        <fullName evidence="4 12">4-hydroxy-tetrahydrodipicolinate synthase</fullName>
        <shortName evidence="12">HTPA synthase</shortName>
        <ecNumber evidence="4 12">4.3.3.7</ecNumber>
    </recommendedName>
</protein>
<keyword evidence="7 12" id="KW-0220">Diaminopimelate biosynthesis</keyword>
<feature type="binding site" evidence="12 15">
    <location>
        <position position="46"/>
    </location>
    <ligand>
        <name>pyruvate</name>
        <dbReference type="ChEBI" id="CHEBI:15361"/>
    </ligand>
</feature>
<dbReference type="OrthoDB" id="9782828at2"/>
<evidence type="ECO:0000256" key="11">
    <source>
        <dbReference type="ARBA" id="ARBA00047836"/>
    </source>
</evidence>
<evidence type="ECO:0000313" key="16">
    <source>
        <dbReference type="EMBL" id="QBB70918.1"/>
    </source>
</evidence>
<dbReference type="GO" id="GO:0008840">
    <property type="term" value="F:4-hydroxy-tetrahydrodipicolinate synthase activity"/>
    <property type="evidence" value="ECO:0007669"/>
    <property type="project" value="UniProtKB-UniRule"/>
</dbReference>
<feature type="active site" description="Proton donor/acceptor" evidence="12 14">
    <location>
        <position position="134"/>
    </location>
</feature>
<dbReference type="PROSITE" id="PS00666">
    <property type="entry name" value="DHDPS_2"/>
    <property type="match status" value="1"/>
</dbReference>
<name>A0A411HK99_9GAMM</name>
<evidence type="ECO:0000256" key="14">
    <source>
        <dbReference type="PIRSR" id="PIRSR001365-1"/>
    </source>
</evidence>
<dbReference type="UniPathway" id="UPA00034">
    <property type="reaction ID" value="UER00017"/>
</dbReference>
<comment type="catalytic activity">
    <reaction evidence="11 12">
        <text>L-aspartate 4-semialdehyde + pyruvate = (2S,4S)-4-hydroxy-2,3,4,5-tetrahydrodipicolinate + H2O + H(+)</text>
        <dbReference type="Rhea" id="RHEA:34171"/>
        <dbReference type="ChEBI" id="CHEBI:15361"/>
        <dbReference type="ChEBI" id="CHEBI:15377"/>
        <dbReference type="ChEBI" id="CHEBI:15378"/>
        <dbReference type="ChEBI" id="CHEBI:67139"/>
        <dbReference type="ChEBI" id="CHEBI:537519"/>
        <dbReference type="EC" id="4.3.3.7"/>
    </reaction>
</comment>
<organism evidence="16 17">
    <name type="scientific">Pseudolysobacter antarcticus</name>
    <dbReference type="NCBI Taxonomy" id="2511995"/>
    <lineage>
        <taxon>Bacteria</taxon>
        <taxon>Pseudomonadati</taxon>
        <taxon>Pseudomonadota</taxon>
        <taxon>Gammaproteobacteria</taxon>
        <taxon>Lysobacterales</taxon>
        <taxon>Rhodanobacteraceae</taxon>
        <taxon>Pseudolysobacter</taxon>
    </lineage>
</organism>
<dbReference type="InterPro" id="IPR020624">
    <property type="entry name" value="Schiff_base-form_aldolases_CS"/>
</dbReference>
<dbReference type="KEGG" id="xbc:ELE36_11475"/>
<comment type="pathway">
    <text evidence="2 12">Amino-acid biosynthesis; L-lysine biosynthesis via DAP pathway; (S)-tetrahydrodipicolinate from L-aspartate: step 3/4.</text>
</comment>
<comment type="subunit">
    <text evidence="12">Homotetramer; dimer of dimers.</text>
</comment>
<evidence type="ECO:0000256" key="3">
    <source>
        <dbReference type="ARBA" id="ARBA00007592"/>
    </source>
</evidence>
<keyword evidence="8 12" id="KW-0457">Lysine biosynthesis</keyword>
<feature type="site" description="Part of a proton relay during catalysis" evidence="12">
    <location>
        <position position="108"/>
    </location>
</feature>
<dbReference type="GO" id="GO:0009089">
    <property type="term" value="P:lysine biosynthetic process via diaminopimelate"/>
    <property type="evidence" value="ECO:0007669"/>
    <property type="project" value="UniProtKB-UniRule"/>
</dbReference>
<evidence type="ECO:0000256" key="8">
    <source>
        <dbReference type="ARBA" id="ARBA00023154"/>
    </source>
</evidence>
<keyword evidence="10 12" id="KW-0704">Schiff base</keyword>
<evidence type="ECO:0000256" key="7">
    <source>
        <dbReference type="ARBA" id="ARBA00022915"/>
    </source>
</evidence>
<evidence type="ECO:0000256" key="1">
    <source>
        <dbReference type="ARBA" id="ARBA00003294"/>
    </source>
</evidence>
<dbReference type="EC" id="4.3.3.7" evidence="4 12"/>
<dbReference type="Proteomes" id="UP000291562">
    <property type="component" value="Chromosome"/>
</dbReference>
<dbReference type="EMBL" id="CP035704">
    <property type="protein sequence ID" value="QBB70918.1"/>
    <property type="molecule type" value="Genomic_DNA"/>
</dbReference>
<dbReference type="InterPro" id="IPR013785">
    <property type="entry name" value="Aldolase_TIM"/>
</dbReference>
<dbReference type="AlphaFoldDB" id="A0A411HK99"/>
<proteinExistence type="inferred from homology"/>
<dbReference type="PROSITE" id="PS00665">
    <property type="entry name" value="DHDPS_1"/>
    <property type="match status" value="1"/>
</dbReference>
<gene>
    <name evidence="12" type="primary">dapA</name>
    <name evidence="16" type="ORF">ELE36_11475</name>
</gene>
<evidence type="ECO:0000256" key="12">
    <source>
        <dbReference type="HAMAP-Rule" id="MF_00418"/>
    </source>
</evidence>
<comment type="function">
    <text evidence="1 12">Catalyzes the condensation of (S)-aspartate-beta-semialdehyde [(S)-ASA] and pyruvate to 4-hydroxy-tetrahydrodipicolinate (HTPA).</text>
</comment>
<dbReference type="PANTHER" id="PTHR12128">
    <property type="entry name" value="DIHYDRODIPICOLINATE SYNTHASE"/>
    <property type="match status" value="1"/>
</dbReference>
<dbReference type="GO" id="GO:0019877">
    <property type="term" value="P:diaminopimelate biosynthetic process"/>
    <property type="evidence" value="ECO:0007669"/>
    <property type="project" value="UniProtKB-UniRule"/>
</dbReference>
<evidence type="ECO:0000256" key="6">
    <source>
        <dbReference type="ARBA" id="ARBA00022605"/>
    </source>
</evidence>
<dbReference type="RefSeq" id="WP_129833414.1">
    <property type="nucleotide sequence ID" value="NZ_CP035704.1"/>
</dbReference>
<keyword evidence="5 12" id="KW-0963">Cytoplasm</keyword>
<comment type="similarity">
    <text evidence="3 12 13">Belongs to the DapA family.</text>
</comment>
<keyword evidence="17" id="KW-1185">Reference proteome</keyword>
<dbReference type="CDD" id="cd00950">
    <property type="entry name" value="DHDPS"/>
    <property type="match status" value="1"/>
</dbReference>
<feature type="active site" description="Schiff-base intermediate with substrate" evidence="12 14">
    <location>
        <position position="162"/>
    </location>
</feature>
<comment type="subcellular location">
    <subcellularLocation>
        <location evidence="12">Cytoplasm</location>
    </subcellularLocation>
</comment>
<dbReference type="SMART" id="SM01130">
    <property type="entry name" value="DHDPS"/>
    <property type="match status" value="1"/>
</dbReference>